<dbReference type="SMART" id="SM00338">
    <property type="entry name" value="BRLZ"/>
    <property type="match status" value="1"/>
</dbReference>
<dbReference type="Proteomes" id="UP001058974">
    <property type="component" value="Chromosome 7"/>
</dbReference>
<dbReference type="SUPFAM" id="SSF57959">
    <property type="entry name" value="Leucine zipper domain"/>
    <property type="match status" value="1"/>
</dbReference>
<dbReference type="PROSITE" id="PS00036">
    <property type="entry name" value="BZIP_BASIC"/>
    <property type="match status" value="1"/>
</dbReference>
<name>A0A9D4VJA6_PEA</name>
<evidence type="ECO:0000256" key="1">
    <source>
        <dbReference type="ARBA" id="ARBA00004123"/>
    </source>
</evidence>
<dbReference type="Gramene" id="Psat07G0183500-T1">
    <property type="protein sequence ID" value="KAI5384988.1"/>
    <property type="gene ID" value="KIW84_071835"/>
</dbReference>
<dbReference type="GO" id="GO:0000976">
    <property type="term" value="F:transcription cis-regulatory region binding"/>
    <property type="evidence" value="ECO:0007669"/>
    <property type="project" value="TreeGrafter"/>
</dbReference>
<sequence>MAFPGGAYSSGTSSFQNSGSGSEGDRNMNLNMNHMQVNITDQKKRKRMQSNRESARRSRMKKQQHMEGLSAQIEELKKENNQISTNVGITTQMYLNVESENAILRVQMAELSNRLQSLNDIIQYIESSNSLFQETDQLFNDCGFLDTWSSFPVNQPIMASNDMLMY</sequence>
<dbReference type="AlphaFoldDB" id="A0A9D4VJA6"/>
<keyword evidence="3" id="KW-0238">DNA-binding</keyword>
<feature type="region of interest" description="Disordered" evidence="6">
    <location>
        <begin position="1"/>
        <end position="72"/>
    </location>
</feature>
<dbReference type="CDD" id="cd14702">
    <property type="entry name" value="bZIP_plant_GBF1"/>
    <property type="match status" value="1"/>
</dbReference>
<dbReference type="GO" id="GO:0046982">
    <property type="term" value="F:protein heterodimerization activity"/>
    <property type="evidence" value="ECO:0007669"/>
    <property type="project" value="UniProtKB-ARBA"/>
</dbReference>
<dbReference type="Pfam" id="PF07716">
    <property type="entry name" value="bZIP_2"/>
    <property type="match status" value="1"/>
</dbReference>
<evidence type="ECO:0000256" key="4">
    <source>
        <dbReference type="ARBA" id="ARBA00023163"/>
    </source>
</evidence>
<dbReference type="GO" id="GO:0045893">
    <property type="term" value="P:positive regulation of DNA-templated transcription"/>
    <property type="evidence" value="ECO:0007669"/>
    <property type="project" value="TreeGrafter"/>
</dbReference>
<feature type="compositionally biased region" description="Polar residues" evidence="6">
    <location>
        <begin position="28"/>
        <end position="40"/>
    </location>
</feature>
<evidence type="ECO:0000256" key="5">
    <source>
        <dbReference type="ARBA" id="ARBA00023242"/>
    </source>
</evidence>
<dbReference type="OrthoDB" id="551672at2759"/>
<dbReference type="PROSITE" id="PS50217">
    <property type="entry name" value="BZIP"/>
    <property type="match status" value="1"/>
</dbReference>
<keyword evidence="5" id="KW-0539">Nucleus</keyword>
<comment type="caution">
    <text evidence="8">The sequence shown here is derived from an EMBL/GenBank/DDBJ whole genome shotgun (WGS) entry which is preliminary data.</text>
</comment>
<dbReference type="GO" id="GO:0005634">
    <property type="term" value="C:nucleus"/>
    <property type="evidence" value="ECO:0007669"/>
    <property type="project" value="UniProtKB-SubCell"/>
</dbReference>
<evidence type="ECO:0000259" key="7">
    <source>
        <dbReference type="PROSITE" id="PS50217"/>
    </source>
</evidence>
<dbReference type="InterPro" id="IPR045314">
    <property type="entry name" value="bZIP_plant_GBF1"/>
</dbReference>
<proteinExistence type="predicted"/>
<comment type="subcellular location">
    <subcellularLocation>
        <location evidence="1">Nucleus</location>
    </subcellularLocation>
</comment>
<accession>A0A9D4VJA6</accession>
<dbReference type="PANTHER" id="PTHR45764">
    <property type="entry name" value="BZIP TRANSCRIPTION FACTOR 44"/>
    <property type="match status" value="1"/>
</dbReference>
<keyword evidence="2" id="KW-0805">Transcription regulation</keyword>
<evidence type="ECO:0000256" key="6">
    <source>
        <dbReference type="SAM" id="MobiDB-lite"/>
    </source>
</evidence>
<dbReference type="PANTHER" id="PTHR45764:SF58">
    <property type="entry name" value="BZIP TRANSCRIPTION FACTOR BZIP124"/>
    <property type="match status" value="1"/>
</dbReference>
<protein>
    <recommendedName>
        <fullName evidence="7">BZIP domain-containing protein</fullName>
    </recommendedName>
</protein>
<gene>
    <name evidence="8" type="ORF">KIW84_071835</name>
</gene>
<keyword evidence="9" id="KW-1185">Reference proteome</keyword>
<dbReference type="FunFam" id="1.20.5.170:FF:000020">
    <property type="entry name" value="BZIP transcription factor"/>
    <property type="match status" value="1"/>
</dbReference>
<feature type="domain" description="BZIP" evidence="7">
    <location>
        <begin position="41"/>
        <end position="87"/>
    </location>
</feature>
<organism evidence="8 9">
    <name type="scientific">Pisum sativum</name>
    <name type="common">Garden pea</name>
    <name type="synonym">Lathyrus oleraceus</name>
    <dbReference type="NCBI Taxonomy" id="3888"/>
    <lineage>
        <taxon>Eukaryota</taxon>
        <taxon>Viridiplantae</taxon>
        <taxon>Streptophyta</taxon>
        <taxon>Embryophyta</taxon>
        <taxon>Tracheophyta</taxon>
        <taxon>Spermatophyta</taxon>
        <taxon>Magnoliopsida</taxon>
        <taxon>eudicotyledons</taxon>
        <taxon>Gunneridae</taxon>
        <taxon>Pentapetalae</taxon>
        <taxon>rosids</taxon>
        <taxon>fabids</taxon>
        <taxon>Fabales</taxon>
        <taxon>Fabaceae</taxon>
        <taxon>Papilionoideae</taxon>
        <taxon>50 kb inversion clade</taxon>
        <taxon>NPAAA clade</taxon>
        <taxon>Hologalegina</taxon>
        <taxon>IRL clade</taxon>
        <taxon>Fabeae</taxon>
        <taxon>Lathyrus</taxon>
    </lineage>
</organism>
<dbReference type="Gramene" id="Psat7g071200.1">
    <property type="protein sequence ID" value="Psat7g071200.1.cds1"/>
    <property type="gene ID" value="Psat7g071200"/>
</dbReference>
<evidence type="ECO:0000256" key="3">
    <source>
        <dbReference type="ARBA" id="ARBA00023125"/>
    </source>
</evidence>
<feature type="compositionally biased region" description="Low complexity" evidence="6">
    <location>
        <begin position="9"/>
        <end position="20"/>
    </location>
</feature>
<evidence type="ECO:0000256" key="2">
    <source>
        <dbReference type="ARBA" id="ARBA00023015"/>
    </source>
</evidence>
<evidence type="ECO:0000313" key="8">
    <source>
        <dbReference type="EMBL" id="KAI5384988.1"/>
    </source>
</evidence>
<dbReference type="InterPro" id="IPR046347">
    <property type="entry name" value="bZIP_sf"/>
</dbReference>
<dbReference type="GO" id="GO:0003700">
    <property type="term" value="F:DNA-binding transcription factor activity"/>
    <property type="evidence" value="ECO:0007669"/>
    <property type="project" value="InterPro"/>
</dbReference>
<evidence type="ECO:0000313" key="9">
    <source>
        <dbReference type="Proteomes" id="UP001058974"/>
    </source>
</evidence>
<keyword evidence="4" id="KW-0804">Transcription</keyword>
<dbReference type="EMBL" id="JAMSHJ010000007">
    <property type="protein sequence ID" value="KAI5384988.1"/>
    <property type="molecule type" value="Genomic_DNA"/>
</dbReference>
<reference evidence="8 9" key="1">
    <citation type="journal article" date="2022" name="Nat. Genet.">
        <title>Improved pea reference genome and pan-genome highlight genomic features and evolutionary characteristics.</title>
        <authorList>
            <person name="Yang T."/>
            <person name="Liu R."/>
            <person name="Luo Y."/>
            <person name="Hu S."/>
            <person name="Wang D."/>
            <person name="Wang C."/>
            <person name="Pandey M.K."/>
            <person name="Ge S."/>
            <person name="Xu Q."/>
            <person name="Li N."/>
            <person name="Li G."/>
            <person name="Huang Y."/>
            <person name="Saxena R.K."/>
            <person name="Ji Y."/>
            <person name="Li M."/>
            <person name="Yan X."/>
            <person name="He Y."/>
            <person name="Liu Y."/>
            <person name="Wang X."/>
            <person name="Xiang C."/>
            <person name="Varshney R.K."/>
            <person name="Ding H."/>
            <person name="Gao S."/>
            <person name="Zong X."/>
        </authorList>
    </citation>
    <scope>NUCLEOTIDE SEQUENCE [LARGE SCALE GENOMIC DNA]</scope>
    <source>
        <strain evidence="8 9">cv. Zhongwan 6</strain>
    </source>
</reference>
<dbReference type="InterPro" id="IPR004827">
    <property type="entry name" value="bZIP"/>
</dbReference>
<dbReference type="Gene3D" id="3.30.160.60">
    <property type="entry name" value="Classic Zinc Finger"/>
    <property type="match status" value="1"/>
</dbReference>